<sequence>MHTASPRQGENFCLCLLLLTVKEPTFYDDLKIFERHIYPTFIEACLARGLLEDNSSQRQSLHEAVVSHVLCLQKMRNLFAVLLTDTKYAFDLLALWLEFKQKLAEDYIHQHQNLTTEEAANTALVYIENLKMLSRPYSYLISDCHKHPAKQLKAQLMFVAKKLPMMWKVKMPK</sequence>
<name>A0AAV4EIU3_9GAST</name>
<comment type="caution">
    <text evidence="1">The sequence shown here is derived from an EMBL/GenBank/DDBJ whole genome shotgun (WGS) entry which is preliminary data.</text>
</comment>
<protein>
    <submittedName>
        <fullName evidence="1">ATP-dependent DNA helicase PIF1</fullName>
    </submittedName>
</protein>
<organism evidence="1 2">
    <name type="scientific">Elysia marginata</name>
    <dbReference type="NCBI Taxonomy" id="1093978"/>
    <lineage>
        <taxon>Eukaryota</taxon>
        <taxon>Metazoa</taxon>
        <taxon>Spiralia</taxon>
        <taxon>Lophotrochozoa</taxon>
        <taxon>Mollusca</taxon>
        <taxon>Gastropoda</taxon>
        <taxon>Heterobranchia</taxon>
        <taxon>Euthyneura</taxon>
        <taxon>Panpulmonata</taxon>
        <taxon>Sacoglossa</taxon>
        <taxon>Placobranchoidea</taxon>
        <taxon>Plakobranchidae</taxon>
        <taxon>Elysia</taxon>
    </lineage>
</organism>
<gene>
    <name evidence="1" type="ORF">ElyMa_000084900</name>
</gene>
<evidence type="ECO:0000313" key="1">
    <source>
        <dbReference type="EMBL" id="GFR60661.1"/>
    </source>
</evidence>
<keyword evidence="2" id="KW-1185">Reference proteome</keyword>
<accession>A0AAV4EIU3</accession>
<dbReference type="GO" id="GO:0004386">
    <property type="term" value="F:helicase activity"/>
    <property type="evidence" value="ECO:0007669"/>
    <property type="project" value="UniProtKB-KW"/>
</dbReference>
<dbReference type="Proteomes" id="UP000762676">
    <property type="component" value="Unassembled WGS sequence"/>
</dbReference>
<keyword evidence="1" id="KW-0067">ATP-binding</keyword>
<reference evidence="1 2" key="1">
    <citation type="journal article" date="2021" name="Elife">
        <title>Chloroplast acquisition without the gene transfer in kleptoplastic sea slugs, Plakobranchus ocellatus.</title>
        <authorList>
            <person name="Maeda T."/>
            <person name="Takahashi S."/>
            <person name="Yoshida T."/>
            <person name="Shimamura S."/>
            <person name="Takaki Y."/>
            <person name="Nagai Y."/>
            <person name="Toyoda A."/>
            <person name="Suzuki Y."/>
            <person name="Arimoto A."/>
            <person name="Ishii H."/>
            <person name="Satoh N."/>
            <person name="Nishiyama T."/>
            <person name="Hasebe M."/>
            <person name="Maruyama T."/>
            <person name="Minagawa J."/>
            <person name="Obokata J."/>
            <person name="Shigenobu S."/>
        </authorList>
    </citation>
    <scope>NUCLEOTIDE SEQUENCE [LARGE SCALE GENOMIC DNA]</scope>
</reference>
<evidence type="ECO:0000313" key="2">
    <source>
        <dbReference type="Proteomes" id="UP000762676"/>
    </source>
</evidence>
<dbReference type="EMBL" id="BMAT01000150">
    <property type="protein sequence ID" value="GFR60661.1"/>
    <property type="molecule type" value="Genomic_DNA"/>
</dbReference>
<keyword evidence="1" id="KW-0347">Helicase</keyword>
<proteinExistence type="predicted"/>
<dbReference type="AlphaFoldDB" id="A0AAV4EIU3"/>
<keyword evidence="1" id="KW-0378">Hydrolase</keyword>
<keyword evidence="1" id="KW-0547">Nucleotide-binding</keyword>